<evidence type="ECO:0000313" key="1">
    <source>
        <dbReference type="EMBL" id="KAA3670339.1"/>
    </source>
</evidence>
<dbReference type="InterPro" id="IPR008978">
    <property type="entry name" value="HSP20-like_chaperone"/>
</dbReference>
<dbReference type="EMBL" id="QNGE01011338">
    <property type="protein sequence ID" value="KAA3670339.1"/>
    <property type="molecule type" value="Genomic_DNA"/>
</dbReference>
<comment type="caution">
    <text evidence="1">The sequence shown here is derived from an EMBL/GenBank/DDBJ whole genome shotgun (WGS) entry which is preliminary data.</text>
</comment>
<dbReference type="Gene3D" id="2.60.40.790">
    <property type="match status" value="1"/>
</dbReference>
<protein>
    <recommendedName>
        <fullName evidence="3">SHSP domain-containing protein</fullName>
    </recommendedName>
</protein>
<proteinExistence type="predicted"/>
<accession>A0A5J4N4W5</accession>
<name>A0A5J4N4W5_9TREM</name>
<keyword evidence="2" id="KW-1185">Reference proteome</keyword>
<sequence length="264" mass="29191">MGERSPRCTVVEANKPKLTWASNLITFGSRTTIADPSFDLHELLAPHGDVSSILDRVDRQKEAVRRHIESVMGSNMRQRMLDRDADLRTPECASVPHRTCGSFDYLKNAYELGKEDQVRYKVRFKFEGYGPEDIQLNTSEHAAVVHTKALKSLSEAEVKKSETAERTLTLKLIGTVGPTIIKNETTGGEKLNVEVPIEPEITTDDLCVRMDANRVTVLSQNCAHENASPKSVHVKEFTDGGQVFGEQSAAREHVVGGDSVDACL</sequence>
<dbReference type="AlphaFoldDB" id="A0A5J4N4W5"/>
<evidence type="ECO:0008006" key="3">
    <source>
        <dbReference type="Google" id="ProtNLM"/>
    </source>
</evidence>
<evidence type="ECO:0000313" key="2">
    <source>
        <dbReference type="Proteomes" id="UP000324629"/>
    </source>
</evidence>
<reference evidence="1 2" key="1">
    <citation type="journal article" date="2019" name="Gigascience">
        <title>Whole-genome sequence of the oriental lung fluke Paragonimus westermani.</title>
        <authorList>
            <person name="Oey H."/>
            <person name="Zakrzewski M."/>
            <person name="Narain K."/>
            <person name="Devi K.R."/>
            <person name="Agatsuma T."/>
            <person name="Nawaratna S."/>
            <person name="Gobert G.N."/>
            <person name="Jones M.K."/>
            <person name="Ragan M.A."/>
            <person name="McManus D.P."/>
            <person name="Krause L."/>
        </authorList>
    </citation>
    <scope>NUCLEOTIDE SEQUENCE [LARGE SCALE GENOMIC DNA]</scope>
    <source>
        <strain evidence="1 2">IND2009</strain>
    </source>
</reference>
<organism evidence="1 2">
    <name type="scientific">Paragonimus westermani</name>
    <dbReference type="NCBI Taxonomy" id="34504"/>
    <lineage>
        <taxon>Eukaryota</taxon>
        <taxon>Metazoa</taxon>
        <taxon>Spiralia</taxon>
        <taxon>Lophotrochozoa</taxon>
        <taxon>Platyhelminthes</taxon>
        <taxon>Trematoda</taxon>
        <taxon>Digenea</taxon>
        <taxon>Plagiorchiida</taxon>
        <taxon>Troglotremata</taxon>
        <taxon>Troglotrematidae</taxon>
        <taxon>Paragonimus</taxon>
    </lineage>
</organism>
<gene>
    <name evidence="1" type="ORF">DEA37_0007544</name>
</gene>
<dbReference type="Proteomes" id="UP000324629">
    <property type="component" value="Unassembled WGS sequence"/>
</dbReference>